<keyword evidence="5" id="KW-1185">Reference proteome</keyword>
<keyword evidence="1" id="KW-1133">Transmembrane helix</keyword>
<feature type="transmembrane region" description="Helical" evidence="1">
    <location>
        <begin position="20"/>
        <end position="41"/>
    </location>
</feature>
<dbReference type="PANTHER" id="PTHR33371:SF4">
    <property type="entry name" value="INTERMEMBRANE PHOSPHOLIPID TRANSPORT SYSTEM BINDING PROTEIN MLAD"/>
    <property type="match status" value="1"/>
</dbReference>
<dbReference type="RefSeq" id="WP_345715430.1">
    <property type="nucleotide sequence ID" value="NZ_BAABFP010000002.1"/>
</dbReference>
<name>A0ABW1JGN1_9ACTN</name>
<evidence type="ECO:0000313" key="5">
    <source>
        <dbReference type="Proteomes" id="UP001596189"/>
    </source>
</evidence>
<dbReference type="NCBIfam" id="TIGR00996">
    <property type="entry name" value="Mtu_fam_mce"/>
    <property type="match status" value="1"/>
</dbReference>
<dbReference type="InterPro" id="IPR003399">
    <property type="entry name" value="Mce/MlaD"/>
</dbReference>
<feature type="domain" description="Mce/MlaD" evidence="2">
    <location>
        <begin position="47"/>
        <end position="120"/>
    </location>
</feature>
<protein>
    <submittedName>
        <fullName evidence="4">MCE family protein</fullName>
    </submittedName>
</protein>
<comment type="caution">
    <text evidence="4">The sequence shown here is derived from an EMBL/GenBank/DDBJ whole genome shotgun (WGS) entry which is preliminary data.</text>
</comment>
<dbReference type="InterPro" id="IPR052336">
    <property type="entry name" value="MlaD_Phospholipid_Transporter"/>
</dbReference>
<organism evidence="4 5">
    <name type="scientific">Angustibacter luteus</name>
    <dbReference type="NCBI Taxonomy" id="658456"/>
    <lineage>
        <taxon>Bacteria</taxon>
        <taxon>Bacillati</taxon>
        <taxon>Actinomycetota</taxon>
        <taxon>Actinomycetes</taxon>
        <taxon>Kineosporiales</taxon>
        <taxon>Kineosporiaceae</taxon>
    </lineage>
</organism>
<dbReference type="Pfam" id="PF02470">
    <property type="entry name" value="MlaD"/>
    <property type="match status" value="1"/>
</dbReference>
<reference evidence="5" key="1">
    <citation type="journal article" date="2019" name="Int. J. Syst. Evol. Microbiol.">
        <title>The Global Catalogue of Microorganisms (GCM) 10K type strain sequencing project: providing services to taxonomists for standard genome sequencing and annotation.</title>
        <authorList>
            <consortium name="The Broad Institute Genomics Platform"/>
            <consortium name="The Broad Institute Genome Sequencing Center for Infectious Disease"/>
            <person name="Wu L."/>
            <person name="Ma J."/>
        </authorList>
    </citation>
    <scope>NUCLEOTIDE SEQUENCE [LARGE SCALE GENOMIC DNA]</scope>
    <source>
        <strain evidence="5">KACC 14249</strain>
    </source>
</reference>
<sequence length="378" mass="39530">MKRPRVSNLPDLPDLRGLDLRKVLAGVLVVGVLAAAAFVLWPSTPDRTITAHFTRAVGLYEGSQVRVLGVPVGTVERVRPQGEQVEVTLKVKGDVTIPADAQAAVLSPSLVSDRYVQLLPAYTGGAKLADHADIPIERTAVPVELDRVTQSLDDLSTALGPKGANADGSLSRLLATSADNLGGEGDKANEAVHQLSLALGTVSGSRGDLFSTVKNLQTFTSTLAANDPQVRRLNTDLASVADQLNGEKDDLGLALKNLAVALNEVSTFVADNRSVLTTDVADLTSVTGTIAADRNQLAELLDNAPVALSNLQNAYNPASGTLDVRDNADQLKHPDELLCGLINQQVSQATACQKALGPLLSPLIQSDPTLAGILGSGR</sequence>
<evidence type="ECO:0000313" key="4">
    <source>
        <dbReference type="EMBL" id="MFC6007888.1"/>
    </source>
</evidence>
<dbReference type="InterPro" id="IPR005693">
    <property type="entry name" value="Mce"/>
</dbReference>
<evidence type="ECO:0000259" key="2">
    <source>
        <dbReference type="Pfam" id="PF02470"/>
    </source>
</evidence>
<keyword evidence="1" id="KW-0812">Transmembrane</keyword>
<feature type="domain" description="Mammalian cell entry C-terminal" evidence="3">
    <location>
        <begin position="126"/>
        <end position="306"/>
    </location>
</feature>
<dbReference type="EMBL" id="JBHSRD010000004">
    <property type="protein sequence ID" value="MFC6007888.1"/>
    <property type="molecule type" value="Genomic_DNA"/>
</dbReference>
<dbReference type="PANTHER" id="PTHR33371">
    <property type="entry name" value="INTERMEMBRANE PHOSPHOLIPID TRANSPORT SYSTEM BINDING PROTEIN MLAD-RELATED"/>
    <property type="match status" value="1"/>
</dbReference>
<dbReference type="Pfam" id="PF11887">
    <property type="entry name" value="Mce4_CUP1"/>
    <property type="match status" value="1"/>
</dbReference>
<keyword evidence="1" id="KW-0472">Membrane</keyword>
<evidence type="ECO:0000259" key="3">
    <source>
        <dbReference type="Pfam" id="PF11887"/>
    </source>
</evidence>
<evidence type="ECO:0000256" key="1">
    <source>
        <dbReference type="SAM" id="Phobius"/>
    </source>
</evidence>
<proteinExistence type="predicted"/>
<gene>
    <name evidence="4" type="ORF">ACFQDO_12200</name>
</gene>
<dbReference type="Proteomes" id="UP001596189">
    <property type="component" value="Unassembled WGS sequence"/>
</dbReference>
<dbReference type="InterPro" id="IPR024516">
    <property type="entry name" value="Mce_C"/>
</dbReference>
<accession>A0ABW1JGN1</accession>